<reference evidence="9 11" key="1">
    <citation type="journal article" date="2012" name="Nature">
        <title>Algal genomes reveal evolutionary mosaicism and the fate of nucleomorphs.</title>
        <authorList>
            <consortium name="DOE Joint Genome Institute"/>
            <person name="Curtis B.A."/>
            <person name="Tanifuji G."/>
            <person name="Burki F."/>
            <person name="Gruber A."/>
            <person name="Irimia M."/>
            <person name="Maruyama S."/>
            <person name="Arias M.C."/>
            <person name="Ball S.G."/>
            <person name="Gile G.H."/>
            <person name="Hirakawa Y."/>
            <person name="Hopkins J.F."/>
            <person name="Kuo A."/>
            <person name="Rensing S.A."/>
            <person name="Schmutz J."/>
            <person name="Symeonidi A."/>
            <person name="Elias M."/>
            <person name="Eveleigh R.J."/>
            <person name="Herman E.K."/>
            <person name="Klute M.J."/>
            <person name="Nakayama T."/>
            <person name="Obornik M."/>
            <person name="Reyes-Prieto A."/>
            <person name="Armbrust E.V."/>
            <person name="Aves S.J."/>
            <person name="Beiko R.G."/>
            <person name="Coutinho P."/>
            <person name="Dacks J.B."/>
            <person name="Durnford D.G."/>
            <person name="Fast N.M."/>
            <person name="Green B.R."/>
            <person name="Grisdale C.J."/>
            <person name="Hempel F."/>
            <person name="Henrissat B."/>
            <person name="Hoppner M.P."/>
            <person name="Ishida K."/>
            <person name="Kim E."/>
            <person name="Koreny L."/>
            <person name="Kroth P.G."/>
            <person name="Liu Y."/>
            <person name="Malik S.B."/>
            <person name="Maier U.G."/>
            <person name="McRose D."/>
            <person name="Mock T."/>
            <person name="Neilson J.A."/>
            <person name="Onodera N.T."/>
            <person name="Poole A.M."/>
            <person name="Pritham E.J."/>
            <person name="Richards T.A."/>
            <person name="Rocap G."/>
            <person name="Roy S.W."/>
            <person name="Sarai C."/>
            <person name="Schaack S."/>
            <person name="Shirato S."/>
            <person name="Slamovits C.H."/>
            <person name="Spencer D.F."/>
            <person name="Suzuki S."/>
            <person name="Worden A.Z."/>
            <person name="Zauner S."/>
            <person name="Barry K."/>
            <person name="Bell C."/>
            <person name="Bharti A.K."/>
            <person name="Crow J.A."/>
            <person name="Grimwood J."/>
            <person name="Kramer R."/>
            <person name="Lindquist E."/>
            <person name="Lucas S."/>
            <person name="Salamov A."/>
            <person name="McFadden G.I."/>
            <person name="Lane C.E."/>
            <person name="Keeling P.J."/>
            <person name="Gray M.W."/>
            <person name="Grigoriev I.V."/>
            <person name="Archibald J.M."/>
        </authorList>
    </citation>
    <scope>NUCLEOTIDE SEQUENCE</scope>
    <source>
        <strain evidence="9 11">CCMP2712</strain>
    </source>
</reference>
<evidence type="ECO:0000313" key="10">
    <source>
        <dbReference type="EnsemblProtists" id="EKX44175"/>
    </source>
</evidence>
<keyword evidence="6" id="KW-0408">Iron</keyword>
<evidence type="ECO:0000256" key="2">
    <source>
        <dbReference type="ARBA" id="ARBA00006490"/>
    </source>
</evidence>
<reference evidence="11" key="2">
    <citation type="submission" date="2012-11" db="EMBL/GenBank/DDBJ databases">
        <authorList>
            <person name="Kuo A."/>
            <person name="Curtis B.A."/>
            <person name="Tanifuji G."/>
            <person name="Burki F."/>
            <person name="Gruber A."/>
            <person name="Irimia M."/>
            <person name="Maruyama S."/>
            <person name="Arias M.C."/>
            <person name="Ball S.G."/>
            <person name="Gile G.H."/>
            <person name="Hirakawa Y."/>
            <person name="Hopkins J.F."/>
            <person name="Rensing S.A."/>
            <person name="Schmutz J."/>
            <person name="Symeonidi A."/>
            <person name="Elias M."/>
            <person name="Eveleigh R.J."/>
            <person name="Herman E.K."/>
            <person name="Klute M.J."/>
            <person name="Nakayama T."/>
            <person name="Obornik M."/>
            <person name="Reyes-Prieto A."/>
            <person name="Armbrust E.V."/>
            <person name="Aves S.J."/>
            <person name="Beiko R.G."/>
            <person name="Coutinho P."/>
            <person name="Dacks J.B."/>
            <person name="Durnford D.G."/>
            <person name="Fast N.M."/>
            <person name="Green B.R."/>
            <person name="Grisdale C."/>
            <person name="Hempe F."/>
            <person name="Henrissat B."/>
            <person name="Hoppner M.P."/>
            <person name="Ishida K.-I."/>
            <person name="Kim E."/>
            <person name="Koreny L."/>
            <person name="Kroth P.G."/>
            <person name="Liu Y."/>
            <person name="Malik S.-B."/>
            <person name="Maier U.G."/>
            <person name="McRose D."/>
            <person name="Mock T."/>
            <person name="Neilson J.A."/>
            <person name="Onodera N.T."/>
            <person name="Poole A.M."/>
            <person name="Pritham E.J."/>
            <person name="Richards T.A."/>
            <person name="Rocap G."/>
            <person name="Roy S.W."/>
            <person name="Sarai C."/>
            <person name="Schaack S."/>
            <person name="Shirato S."/>
            <person name="Slamovits C.H."/>
            <person name="Spencer D.F."/>
            <person name="Suzuki S."/>
            <person name="Worden A.Z."/>
            <person name="Zauner S."/>
            <person name="Barry K."/>
            <person name="Bell C."/>
            <person name="Bharti A.K."/>
            <person name="Crow J.A."/>
            <person name="Grimwood J."/>
            <person name="Kramer R."/>
            <person name="Lindquist E."/>
            <person name="Lucas S."/>
            <person name="Salamov A."/>
            <person name="McFadden G.I."/>
            <person name="Lane C.E."/>
            <person name="Keeling P.J."/>
            <person name="Gray M.W."/>
            <person name="Grigoriev I.V."/>
            <person name="Archibald J.M."/>
        </authorList>
    </citation>
    <scope>NUCLEOTIDE SEQUENCE</scope>
    <source>
        <strain evidence="11">CCMP2712</strain>
    </source>
</reference>
<organism evidence="9">
    <name type="scientific">Guillardia theta (strain CCMP2712)</name>
    <name type="common">Cryptophyte</name>
    <dbReference type="NCBI Taxonomy" id="905079"/>
    <lineage>
        <taxon>Eukaryota</taxon>
        <taxon>Cryptophyceae</taxon>
        <taxon>Pyrenomonadales</taxon>
        <taxon>Geminigeraceae</taxon>
        <taxon>Guillardia</taxon>
    </lineage>
</organism>
<sequence length="356" mass="38711">MVYLDYNATTPLDEKVQQAMKPYIEGRFGNPSSSHWYGVKEKEAVAKAREEVADLIGCSSEEVFFTSGGTESINWALKGTAERLRKTKRHIVTSAAEHVAVLECCKYLEEVHGMEITHVGVNEYGEVDPEQVRAAIREDTALVTIMLANNETGTINDIRSIAQIARSKGVLVHTDASQAIGKIPVDVNDLGVDFLTVAGEHAKHVVANTLTDSGTWPGHKLYAPAGVGALYIRHGTELPNFMHGAGHERGRRAGTENTMHLVALGAACKAIPGIELNGHPERRLPNTLNVLNLPFSCVRSHGDLQIIAQTADRLAFSAGSACHAGQTGHVSHVLKAMNISKDKAFRCCHLRIRNHH</sequence>
<evidence type="ECO:0000259" key="8">
    <source>
        <dbReference type="Pfam" id="PF00266"/>
    </source>
</evidence>
<dbReference type="OMA" id="IIYGQSE"/>
<evidence type="ECO:0000313" key="9">
    <source>
        <dbReference type="EMBL" id="EKX44175.1"/>
    </source>
</evidence>
<comment type="cofactor">
    <cofactor evidence="1">
        <name>pyridoxal 5'-phosphate</name>
        <dbReference type="ChEBI" id="CHEBI:597326"/>
    </cofactor>
</comment>
<dbReference type="EMBL" id="JH993006">
    <property type="protein sequence ID" value="EKX44175.1"/>
    <property type="molecule type" value="Genomic_DNA"/>
</dbReference>
<dbReference type="GeneID" id="17300860"/>
<dbReference type="HOGENOM" id="CLU_003433_0_0_1"/>
<dbReference type="Gene3D" id="3.90.1150.10">
    <property type="entry name" value="Aspartate Aminotransferase, domain 1"/>
    <property type="match status" value="2"/>
</dbReference>
<evidence type="ECO:0000256" key="7">
    <source>
        <dbReference type="ARBA" id="ARBA00023014"/>
    </source>
</evidence>
<dbReference type="InterPro" id="IPR000192">
    <property type="entry name" value="Aminotrans_V_dom"/>
</dbReference>
<dbReference type="PANTHER" id="PTHR11601">
    <property type="entry name" value="CYSTEINE DESULFURYLASE FAMILY MEMBER"/>
    <property type="match status" value="1"/>
</dbReference>
<name>L1J7X1_GUITC</name>
<dbReference type="AlphaFoldDB" id="L1J7X1"/>
<keyword evidence="4" id="KW-0479">Metal-binding</keyword>
<dbReference type="OrthoDB" id="10250117at2759"/>
<dbReference type="GO" id="GO:0046872">
    <property type="term" value="F:metal ion binding"/>
    <property type="evidence" value="ECO:0007669"/>
    <property type="project" value="UniProtKB-KW"/>
</dbReference>
<evidence type="ECO:0000256" key="3">
    <source>
        <dbReference type="ARBA" id="ARBA00022679"/>
    </source>
</evidence>
<accession>L1J7X1</accession>
<dbReference type="Gene3D" id="3.40.640.10">
    <property type="entry name" value="Type I PLP-dependent aspartate aminotransferase-like (Major domain)"/>
    <property type="match status" value="2"/>
</dbReference>
<feature type="domain" description="Aminotransferase class V" evidence="8">
    <location>
        <begin position="202"/>
        <end position="275"/>
    </location>
</feature>
<keyword evidence="5" id="KW-0663">Pyridoxal phosphate</keyword>
<evidence type="ECO:0000313" key="11">
    <source>
        <dbReference type="Proteomes" id="UP000011087"/>
    </source>
</evidence>
<dbReference type="InterPro" id="IPR016454">
    <property type="entry name" value="Cysteine_dSase"/>
</dbReference>
<dbReference type="EnsemblProtists" id="EKX44175">
    <property type="protein sequence ID" value="EKX44175"/>
    <property type="gene ID" value="GUITHDRAFT_109959"/>
</dbReference>
<comment type="similarity">
    <text evidence="2">Belongs to the class-V pyridoxal-phosphate-dependent aminotransferase family. NifS/IscS subfamily.</text>
</comment>
<evidence type="ECO:0000256" key="4">
    <source>
        <dbReference type="ARBA" id="ARBA00022723"/>
    </source>
</evidence>
<dbReference type="PaxDb" id="55529-EKX44175"/>
<dbReference type="GO" id="GO:0016740">
    <property type="term" value="F:transferase activity"/>
    <property type="evidence" value="ECO:0007669"/>
    <property type="project" value="UniProtKB-KW"/>
</dbReference>
<protein>
    <recommendedName>
        <fullName evidence="8">Aminotransferase class V domain-containing protein</fullName>
    </recommendedName>
</protein>
<dbReference type="InterPro" id="IPR015421">
    <property type="entry name" value="PyrdxlP-dep_Trfase_major"/>
</dbReference>
<dbReference type="STRING" id="905079.L1J7X1"/>
<gene>
    <name evidence="9" type="ORF">GUITHDRAFT_109959</name>
</gene>
<dbReference type="SUPFAM" id="SSF53383">
    <property type="entry name" value="PLP-dependent transferases"/>
    <property type="match status" value="1"/>
</dbReference>
<evidence type="ECO:0000256" key="6">
    <source>
        <dbReference type="ARBA" id="ARBA00023004"/>
    </source>
</evidence>
<dbReference type="InterPro" id="IPR015422">
    <property type="entry name" value="PyrdxlP-dep_Trfase_small"/>
</dbReference>
<proteinExistence type="inferred from homology"/>
<dbReference type="PANTHER" id="PTHR11601:SF34">
    <property type="entry name" value="CYSTEINE DESULFURASE"/>
    <property type="match status" value="1"/>
</dbReference>
<dbReference type="Pfam" id="PF00266">
    <property type="entry name" value="Aminotran_5"/>
    <property type="match status" value="2"/>
</dbReference>
<reference evidence="10" key="3">
    <citation type="submission" date="2015-06" db="UniProtKB">
        <authorList>
            <consortium name="EnsemblProtists"/>
        </authorList>
    </citation>
    <scope>IDENTIFICATION</scope>
</reference>
<evidence type="ECO:0000256" key="1">
    <source>
        <dbReference type="ARBA" id="ARBA00001933"/>
    </source>
</evidence>
<keyword evidence="7" id="KW-0411">Iron-sulfur</keyword>
<keyword evidence="11" id="KW-1185">Reference proteome</keyword>
<evidence type="ECO:0000256" key="5">
    <source>
        <dbReference type="ARBA" id="ARBA00022898"/>
    </source>
</evidence>
<dbReference type="KEGG" id="gtt:GUITHDRAFT_109959"/>
<dbReference type="eggNOG" id="KOG1549">
    <property type="taxonomic scope" value="Eukaryota"/>
</dbReference>
<dbReference type="RefSeq" id="XP_005831155.1">
    <property type="nucleotide sequence ID" value="XM_005831098.1"/>
</dbReference>
<keyword evidence="3" id="KW-0808">Transferase</keyword>
<dbReference type="GO" id="GO:0051536">
    <property type="term" value="F:iron-sulfur cluster binding"/>
    <property type="evidence" value="ECO:0007669"/>
    <property type="project" value="UniProtKB-KW"/>
</dbReference>
<feature type="domain" description="Aminotransferase class V" evidence="8">
    <location>
        <begin position="2"/>
        <end position="199"/>
    </location>
</feature>
<dbReference type="PIRSF" id="PIRSF005572">
    <property type="entry name" value="NifS"/>
    <property type="match status" value="1"/>
</dbReference>
<dbReference type="Proteomes" id="UP000011087">
    <property type="component" value="Unassembled WGS sequence"/>
</dbReference>
<dbReference type="InterPro" id="IPR015424">
    <property type="entry name" value="PyrdxlP-dep_Trfase"/>
</dbReference>